<protein>
    <submittedName>
        <fullName evidence="1">Uncharacterized protein</fullName>
    </submittedName>
</protein>
<dbReference type="EMBL" id="KV748287">
    <property type="protein sequence ID" value="OCK86736.1"/>
    <property type="molecule type" value="Genomic_DNA"/>
</dbReference>
<evidence type="ECO:0000313" key="2">
    <source>
        <dbReference type="Proteomes" id="UP000250078"/>
    </source>
</evidence>
<dbReference type="Proteomes" id="UP000250078">
    <property type="component" value="Unassembled WGS sequence"/>
</dbReference>
<sequence>MSALGPPPASSVTVAEAPSDIGWQALRPAIACTILAFIVVMLRWYIRLSLTRRVLSIAMTSVYLHIFSGGLLRYGCEIILISLLGALFWGIYWLSAMGINIMMDSVIRLLPMPIIGQLRLPTRPKIGRVAVFATGGFVCSGVAAVVWSAVETNVGIMYASMLAMKLLLAASTCMRLPTVTDNLGQLTTSDTTCVASRNAPAESTSQTLEIKVVTETVLRHSNSRFLTPFPHGLMPGPISSVL</sequence>
<proteinExistence type="predicted"/>
<evidence type="ECO:0000313" key="1">
    <source>
        <dbReference type="EMBL" id="OCK86736.1"/>
    </source>
</evidence>
<name>A0ACC8EKH0_9PEZI</name>
<organism evidence="1 2">
    <name type="scientific">Cenococcum geophilum 1.58</name>
    <dbReference type="NCBI Taxonomy" id="794803"/>
    <lineage>
        <taxon>Eukaryota</taxon>
        <taxon>Fungi</taxon>
        <taxon>Dikarya</taxon>
        <taxon>Ascomycota</taxon>
        <taxon>Pezizomycotina</taxon>
        <taxon>Dothideomycetes</taxon>
        <taxon>Pleosporomycetidae</taxon>
        <taxon>Gloniales</taxon>
        <taxon>Gloniaceae</taxon>
        <taxon>Cenococcum</taxon>
    </lineage>
</organism>
<keyword evidence="2" id="KW-1185">Reference proteome</keyword>
<reference evidence="1 2" key="1">
    <citation type="journal article" date="2016" name="Nat. Commun.">
        <title>Ectomycorrhizal ecology is imprinted in the genome of the dominant symbiotic fungus Cenococcum geophilum.</title>
        <authorList>
            <consortium name="DOE Joint Genome Institute"/>
            <person name="Peter M."/>
            <person name="Kohler A."/>
            <person name="Ohm R.A."/>
            <person name="Kuo A."/>
            <person name="Krutzmann J."/>
            <person name="Morin E."/>
            <person name="Arend M."/>
            <person name="Barry K.W."/>
            <person name="Binder M."/>
            <person name="Choi C."/>
            <person name="Clum A."/>
            <person name="Copeland A."/>
            <person name="Grisel N."/>
            <person name="Haridas S."/>
            <person name="Kipfer T."/>
            <person name="LaButti K."/>
            <person name="Lindquist E."/>
            <person name="Lipzen A."/>
            <person name="Maire R."/>
            <person name="Meier B."/>
            <person name="Mihaltcheva S."/>
            <person name="Molinier V."/>
            <person name="Murat C."/>
            <person name="Poggeler S."/>
            <person name="Quandt C.A."/>
            <person name="Sperisen C."/>
            <person name="Tritt A."/>
            <person name="Tisserant E."/>
            <person name="Crous P.W."/>
            <person name="Henrissat B."/>
            <person name="Nehls U."/>
            <person name="Egli S."/>
            <person name="Spatafora J.W."/>
            <person name="Grigoriev I.V."/>
            <person name="Martin F.M."/>
        </authorList>
    </citation>
    <scope>NUCLEOTIDE SEQUENCE [LARGE SCALE GENOMIC DNA]</scope>
    <source>
        <strain evidence="1 2">1.58</strain>
    </source>
</reference>
<accession>A0ACC8EKH0</accession>
<gene>
    <name evidence="1" type="ORF">K441DRAFT_709747</name>
</gene>